<dbReference type="Proteomes" id="UP000039865">
    <property type="component" value="Unassembled WGS sequence"/>
</dbReference>
<dbReference type="InterPro" id="IPR002213">
    <property type="entry name" value="UDP_glucos_trans"/>
</dbReference>
<dbReference type="Pfam" id="PF00201">
    <property type="entry name" value="UDPGT"/>
    <property type="match status" value="1"/>
</dbReference>
<evidence type="ECO:0000256" key="3">
    <source>
        <dbReference type="SAM" id="SignalP"/>
    </source>
</evidence>
<dbReference type="PANTHER" id="PTHR48043">
    <property type="entry name" value="EG:EG0003.4 PROTEIN-RELATED"/>
    <property type="match status" value="1"/>
</dbReference>
<dbReference type="GO" id="GO:0008194">
    <property type="term" value="F:UDP-glycosyltransferase activity"/>
    <property type="evidence" value="ECO:0007669"/>
    <property type="project" value="InterPro"/>
</dbReference>
<dbReference type="AlphaFoldDB" id="A0A078AUW5"/>
<dbReference type="SUPFAM" id="SSF53756">
    <property type="entry name" value="UDP-Glycosyltransferase/glycogen phosphorylase"/>
    <property type="match status" value="1"/>
</dbReference>
<dbReference type="OrthoDB" id="5835829at2759"/>
<organism evidence="4 5">
    <name type="scientific">Stylonychia lemnae</name>
    <name type="common">Ciliate</name>
    <dbReference type="NCBI Taxonomy" id="5949"/>
    <lineage>
        <taxon>Eukaryota</taxon>
        <taxon>Sar</taxon>
        <taxon>Alveolata</taxon>
        <taxon>Ciliophora</taxon>
        <taxon>Intramacronucleata</taxon>
        <taxon>Spirotrichea</taxon>
        <taxon>Stichotrichia</taxon>
        <taxon>Sporadotrichida</taxon>
        <taxon>Oxytrichidae</taxon>
        <taxon>Stylonychinae</taxon>
        <taxon>Stylonychia</taxon>
    </lineage>
</organism>
<dbReference type="PANTHER" id="PTHR48043:SF145">
    <property type="entry name" value="FI06409P-RELATED"/>
    <property type="match status" value="1"/>
</dbReference>
<keyword evidence="5" id="KW-1185">Reference proteome</keyword>
<gene>
    <name evidence="4" type="primary">Contig5376.g5748</name>
    <name evidence="4" type="ORF">STYLEM_15276</name>
</gene>
<keyword evidence="3" id="KW-0732">Signal</keyword>
<evidence type="ECO:0000256" key="2">
    <source>
        <dbReference type="ARBA" id="ARBA00022679"/>
    </source>
</evidence>
<dbReference type="Gene3D" id="3.40.50.2000">
    <property type="entry name" value="Glycogen Phosphorylase B"/>
    <property type="match status" value="1"/>
</dbReference>
<evidence type="ECO:0000313" key="4">
    <source>
        <dbReference type="EMBL" id="CDW86185.1"/>
    </source>
</evidence>
<proteinExistence type="predicted"/>
<protein>
    <submittedName>
        <fullName evidence="4">Antennal-enriched udp-glycosyltransferase</fullName>
    </submittedName>
</protein>
<keyword evidence="1" id="KW-0328">Glycosyltransferase</keyword>
<accession>A0A078AUW5</accession>
<reference evidence="4 5" key="1">
    <citation type="submission" date="2014-06" db="EMBL/GenBank/DDBJ databases">
        <authorList>
            <person name="Swart Estienne"/>
        </authorList>
    </citation>
    <scope>NUCLEOTIDE SEQUENCE [LARGE SCALE GENOMIC DNA]</scope>
    <source>
        <strain evidence="4 5">130c</strain>
    </source>
</reference>
<feature type="chain" id="PRO_5001729635" evidence="3">
    <location>
        <begin position="21"/>
        <end position="313"/>
    </location>
</feature>
<evidence type="ECO:0000256" key="1">
    <source>
        <dbReference type="ARBA" id="ARBA00022676"/>
    </source>
</evidence>
<dbReference type="EMBL" id="CCKQ01014424">
    <property type="protein sequence ID" value="CDW86185.1"/>
    <property type="molecule type" value="Genomic_DNA"/>
</dbReference>
<name>A0A078AUW5_STYLE</name>
<evidence type="ECO:0000313" key="5">
    <source>
        <dbReference type="Proteomes" id="UP000039865"/>
    </source>
</evidence>
<feature type="signal peptide" evidence="3">
    <location>
        <begin position="1"/>
        <end position="20"/>
    </location>
</feature>
<dbReference type="InParanoid" id="A0A078AUW5"/>
<sequence>MRSYLLILLISLNILGSSLSRNLQSDQSKKRILVAGQYITSLPGTWYQISRELKKNENYEVYQILPADSPYVERIKANGVIPILSKNFSQQYFDEYNEQMKENKLKTSALVEYMQYLTKAFFSEDELIKEIKLRNRLSEHIVCGLGSYMIHNKLYNEIPEHLRQDAMTLRAPDLILYTGYEGLSQAIPLSPNSRIIPPLFENETQTQQIAQDLQEFIDRHQKLILVSFGTVQSPKSDTLRALSKYMQQQSDYGFIYSATNQKYLEKDILERVLSLENVYISNWIPQIQLLNNPKVKIFFSHGGLEARRMPVQA</sequence>
<dbReference type="InterPro" id="IPR050271">
    <property type="entry name" value="UDP-glycosyltransferase"/>
</dbReference>
<keyword evidence="2 4" id="KW-0808">Transferase</keyword>